<feature type="transmembrane region" description="Helical" evidence="1">
    <location>
        <begin position="214"/>
        <end position="234"/>
    </location>
</feature>
<evidence type="ECO:0000313" key="2">
    <source>
        <dbReference type="EMBL" id="KON88184.1"/>
    </source>
</evidence>
<reference evidence="3" key="1">
    <citation type="submission" date="2015-07" db="EMBL/GenBank/DDBJ databases">
        <title>Fjat-10036 dsm4.</title>
        <authorList>
            <person name="Liu B."/>
            <person name="Wang J."/>
            <person name="Zhu Y."/>
            <person name="Liu G."/>
            <person name="Chen Q."/>
            <person name="Chen Z."/>
            <person name="Lan J."/>
            <person name="Che J."/>
            <person name="Ge C."/>
            <person name="Shi H."/>
            <person name="Pan Z."/>
            <person name="Liu X."/>
        </authorList>
    </citation>
    <scope>NUCLEOTIDE SEQUENCE [LARGE SCALE GENOMIC DNA]</scope>
    <source>
        <strain evidence="3">DSM 4</strain>
    </source>
</reference>
<dbReference type="AlphaFoldDB" id="A0A0M0GEA4"/>
<feature type="transmembrane region" description="Helical" evidence="1">
    <location>
        <begin position="335"/>
        <end position="354"/>
    </location>
</feature>
<evidence type="ECO:0000313" key="3">
    <source>
        <dbReference type="Proteomes" id="UP000037109"/>
    </source>
</evidence>
<keyword evidence="1" id="KW-0472">Membrane</keyword>
<protein>
    <submittedName>
        <fullName evidence="2">Uncharacterized protein</fullName>
    </submittedName>
</protein>
<evidence type="ECO:0000256" key="1">
    <source>
        <dbReference type="SAM" id="Phobius"/>
    </source>
</evidence>
<feature type="transmembrane region" description="Helical" evidence="1">
    <location>
        <begin position="110"/>
        <end position="137"/>
    </location>
</feature>
<dbReference type="STRING" id="1459.AF332_16145"/>
<feature type="transmembrane region" description="Helical" evidence="1">
    <location>
        <begin position="80"/>
        <end position="98"/>
    </location>
</feature>
<comment type="caution">
    <text evidence="2">The sequence shown here is derived from an EMBL/GenBank/DDBJ whole genome shotgun (WGS) entry which is preliminary data.</text>
</comment>
<sequence>MDPVNWNTISHPEKIGSKPSLLRWWRRWPEWVRYAAIVWTLVYGVLGLYWSLGGSGFPLGLKNDPNAQNSFLRHATAADAGPIIVILCFLGLIALVMCKFKARGFTRTILLLYAWSAAAILCFVIPDFRLLLVVAYTPICLIGGIFFELPVHYFDHITWPVINQLICIAGGLLWAATALSYQRQSNNACSYCGCKSDASRWMASDSAARWGRRITYIAILAPAYYDITRIAWLFGIPLGITKELFQSLQDTGGVWAGAALALVSICGAMLTRGLIKPWGEVFPPWIPFMAGKRVPPALAIVPAGLVSIIITVTGLGVVLNFSFSSLQNWGASTPLLLFPIWGIALGAATIFYYYRRQGRCNHCGHLDN</sequence>
<feature type="transmembrane region" description="Helical" evidence="1">
    <location>
        <begin position="296"/>
        <end position="323"/>
    </location>
</feature>
<name>A0A0M0GEA4_SPOGL</name>
<organism evidence="2 3">
    <name type="scientific">Sporosarcina globispora</name>
    <name type="common">Bacillus globisporus</name>
    <dbReference type="NCBI Taxonomy" id="1459"/>
    <lineage>
        <taxon>Bacteria</taxon>
        <taxon>Bacillati</taxon>
        <taxon>Bacillota</taxon>
        <taxon>Bacilli</taxon>
        <taxon>Bacillales</taxon>
        <taxon>Caryophanaceae</taxon>
        <taxon>Sporosarcina</taxon>
    </lineage>
</organism>
<dbReference type="PATRIC" id="fig|1459.3.peg.3523"/>
<keyword evidence="3" id="KW-1185">Reference proteome</keyword>
<keyword evidence="1" id="KW-1133">Transmembrane helix</keyword>
<accession>A0A0M0GEA4</accession>
<feature type="transmembrane region" description="Helical" evidence="1">
    <location>
        <begin position="254"/>
        <end position="275"/>
    </location>
</feature>
<feature type="transmembrane region" description="Helical" evidence="1">
    <location>
        <begin position="157"/>
        <end position="176"/>
    </location>
</feature>
<feature type="transmembrane region" description="Helical" evidence="1">
    <location>
        <begin position="31"/>
        <end position="52"/>
    </location>
</feature>
<gene>
    <name evidence="2" type="ORF">AF332_16145</name>
</gene>
<dbReference type="EMBL" id="LGUF01000007">
    <property type="protein sequence ID" value="KON88184.1"/>
    <property type="molecule type" value="Genomic_DNA"/>
</dbReference>
<proteinExistence type="predicted"/>
<keyword evidence="1" id="KW-0812">Transmembrane</keyword>
<dbReference type="Proteomes" id="UP000037109">
    <property type="component" value="Unassembled WGS sequence"/>
</dbReference>